<keyword evidence="1" id="KW-0808">Transferase</keyword>
<proteinExistence type="predicted"/>
<comment type="caution">
    <text evidence="1">The sequence shown here is derived from an EMBL/GenBank/DDBJ whole genome shotgun (WGS) entry which is preliminary data.</text>
</comment>
<name>A0A087S5F3_9ARCH</name>
<dbReference type="Proteomes" id="UP000029384">
    <property type="component" value="Unassembled WGS sequence"/>
</dbReference>
<reference evidence="1 2" key="1">
    <citation type="submission" date="2014-06" db="EMBL/GenBank/DDBJ databases">
        <authorList>
            <person name="Ngugi D.K."/>
            <person name="Blom J."/>
            <person name="Alam I."/>
            <person name="Rashid M."/>
            <person name="Baalawi W."/>
            <person name="Zhang G."/>
            <person name="Hikmawan T."/>
            <person name="Guan Y."/>
            <person name="Antunes A."/>
            <person name="Siam R."/>
            <person name="El-Dorry H."/>
            <person name="Bajic V."/>
            <person name="Stingl U."/>
        </authorList>
    </citation>
    <scope>NUCLEOTIDE SEQUENCE [LARGE SCALE GENOMIC DNA]</scope>
    <source>
        <strain evidence="1">SCGC AAA799-B03</strain>
    </source>
</reference>
<gene>
    <name evidence="1" type="primary">mshA</name>
    <name evidence="1" type="ORF">AAA799B03_01458</name>
</gene>
<dbReference type="SUPFAM" id="SSF53756">
    <property type="entry name" value="UDP-Glycosyltransferase/glycogen phosphorylase"/>
    <property type="match status" value="1"/>
</dbReference>
<evidence type="ECO:0000313" key="2">
    <source>
        <dbReference type="Proteomes" id="UP000029384"/>
    </source>
</evidence>
<sequence>FKKKLVDEMPPQIKLISPIKRSEIASYYTFADAVIANLFIGTFELVGLESVMCGTPVIQYSDQEKKIIVDGKEIKSPFLPFHNDPKSIAEVIDRVVAPLRVKLRMIGFLITNRLYASKIKKVMSGSAHYKTGQAVYDNPS</sequence>
<organism evidence="1 2">
    <name type="scientific">Marine Group I thaumarchaeote SCGC AAA799-B03</name>
    <dbReference type="NCBI Taxonomy" id="1502289"/>
    <lineage>
        <taxon>Archaea</taxon>
        <taxon>Nitrososphaerota</taxon>
        <taxon>Marine Group I</taxon>
    </lineage>
</organism>
<dbReference type="EC" id="2.4.1.250" evidence="1"/>
<dbReference type="AlphaFoldDB" id="A0A087S5F3"/>
<dbReference type="EMBL" id="JOTA01000089">
    <property type="protein sequence ID" value="KFM20957.1"/>
    <property type="molecule type" value="Genomic_DNA"/>
</dbReference>
<feature type="non-terminal residue" evidence="1">
    <location>
        <position position="1"/>
    </location>
</feature>
<keyword evidence="1" id="KW-0328">Glycosyltransferase</keyword>
<dbReference type="GO" id="GO:0102710">
    <property type="term" value="F:D-inositol-3-phosphate glycosyltransferase activity"/>
    <property type="evidence" value="ECO:0007669"/>
    <property type="project" value="UniProtKB-EC"/>
</dbReference>
<accession>A0A087S5F3</accession>
<keyword evidence="2" id="KW-1185">Reference proteome</keyword>
<protein>
    <submittedName>
        <fullName evidence="1">D-inositol 3-phosphate glycosyltransferase protein</fullName>
        <ecNumber evidence="1">2.4.1.250</ecNumber>
    </submittedName>
</protein>
<evidence type="ECO:0000313" key="1">
    <source>
        <dbReference type="EMBL" id="KFM20957.1"/>
    </source>
</evidence>
<dbReference type="Gene3D" id="3.40.50.2000">
    <property type="entry name" value="Glycogen Phosphorylase B"/>
    <property type="match status" value="1"/>
</dbReference>